<dbReference type="Proteomes" id="UP000064893">
    <property type="component" value="Chromosome"/>
</dbReference>
<evidence type="ECO:0000313" key="9">
    <source>
        <dbReference type="Proteomes" id="UP000064893"/>
    </source>
</evidence>
<dbReference type="Pfam" id="PF13181">
    <property type="entry name" value="TPR_8"/>
    <property type="match status" value="2"/>
</dbReference>
<keyword evidence="4" id="KW-0175">Coiled coil</keyword>
<dbReference type="EC" id="2.7.13.3" evidence="2"/>
<name>A0A0S2I3G4_9BACT</name>
<dbReference type="RefSeq" id="WP_057954302.1">
    <property type="nucleotide sequence ID" value="NZ_CP013118.1"/>
</dbReference>
<feature type="signal peptide" evidence="6">
    <location>
        <begin position="1"/>
        <end position="24"/>
    </location>
</feature>
<dbReference type="GO" id="GO:0000155">
    <property type="term" value="F:phosphorelay sensor kinase activity"/>
    <property type="evidence" value="ECO:0007669"/>
    <property type="project" value="InterPro"/>
</dbReference>
<dbReference type="PANTHER" id="PTHR43547:SF2">
    <property type="entry name" value="HYBRID SIGNAL TRANSDUCTION HISTIDINE KINASE C"/>
    <property type="match status" value="1"/>
</dbReference>
<dbReference type="InterPro" id="IPR036097">
    <property type="entry name" value="HisK_dim/P_sf"/>
</dbReference>
<dbReference type="Gene3D" id="1.25.40.10">
    <property type="entry name" value="Tetratricopeptide repeat domain"/>
    <property type="match status" value="2"/>
</dbReference>
<feature type="chain" id="PRO_5006599533" description="histidine kinase" evidence="6">
    <location>
        <begin position="25"/>
        <end position="681"/>
    </location>
</feature>
<keyword evidence="5" id="KW-0812">Transmembrane</keyword>
<reference evidence="8 9" key="1">
    <citation type="submission" date="2015-11" db="EMBL/GenBank/DDBJ databases">
        <title>Description and complete genome sequence of a novel strain predominating in hypersaline microbial mats and representing a new family of the Bacteriodetes phylum.</title>
        <authorList>
            <person name="Spring S."/>
            <person name="Bunk B."/>
            <person name="Sproer C."/>
            <person name="Klenk H.-P."/>
        </authorList>
    </citation>
    <scope>NUCLEOTIDE SEQUENCE [LARGE SCALE GENOMIC DNA]</scope>
    <source>
        <strain evidence="8 9">L21-Spi-D4</strain>
    </source>
</reference>
<evidence type="ECO:0000256" key="5">
    <source>
        <dbReference type="SAM" id="Phobius"/>
    </source>
</evidence>
<dbReference type="PATRIC" id="fig|1307839.3.peg.3521"/>
<dbReference type="OrthoDB" id="1116352at2"/>
<dbReference type="InterPro" id="IPR004358">
    <property type="entry name" value="Sig_transdc_His_kin-like_C"/>
</dbReference>
<gene>
    <name evidence="8" type="primary">evgS_3</name>
    <name evidence="8" type="ORF">L21SP5_03350</name>
</gene>
<comment type="catalytic activity">
    <reaction evidence="1">
        <text>ATP + protein L-histidine = ADP + protein N-phospho-L-histidine.</text>
        <dbReference type="EC" id="2.7.13.3"/>
    </reaction>
</comment>
<evidence type="ECO:0000313" key="8">
    <source>
        <dbReference type="EMBL" id="ALO16963.1"/>
    </source>
</evidence>
<dbReference type="SMART" id="SM00387">
    <property type="entry name" value="HATPase_c"/>
    <property type="match status" value="1"/>
</dbReference>
<dbReference type="AlphaFoldDB" id="A0A0S2I3G4"/>
<accession>A0A0S2I3G4</accession>
<evidence type="ECO:0000256" key="6">
    <source>
        <dbReference type="SAM" id="SignalP"/>
    </source>
</evidence>
<evidence type="ECO:0000256" key="1">
    <source>
        <dbReference type="ARBA" id="ARBA00000085"/>
    </source>
</evidence>
<keyword evidence="8" id="KW-0808">Transferase</keyword>
<keyword evidence="9" id="KW-1185">Reference proteome</keyword>
<dbReference type="EMBL" id="CP013118">
    <property type="protein sequence ID" value="ALO16963.1"/>
    <property type="molecule type" value="Genomic_DNA"/>
</dbReference>
<evidence type="ECO:0000256" key="3">
    <source>
        <dbReference type="ARBA" id="ARBA00022553"/>
    </source>
</evidence>
<feature type="transmembrane region" description="Helical" evidence="5">
    <location>
        <begin position="388"/>
        <end position="408"/>
    </location>
</feature>
<keyword evidence="3" id="KW-0597">Phosphoprotein</keyword>
<proteinExistence type="predicted"/>
<dbReference type="STRING" id="1307839.L21SP5_03350"/>
<dbReference type="SUPFAM" id="SSF48452">
    <property type="entry name" value="TPR-like"/>
    <property type="match status" value="2"/>
</dbReference>
<dbReference type="InterPro" id="IPR036890">
    <property type="entry name" value="HATPase_C_sf"/>
</dbReference>
<dbReference type="Gene3D" id="3.30.565.10">
    <property type="entry name" value="Histidine kinase-like ATPase, C-terminal domain"/>
    <property type="match status" value="1"/>
</dbReference>
<dbReference type="InterPro" id="IPR003594">
    <property type="entry name" value="HATPase_dom"/>
</dbReference>
<protein>
    <recommendedName>
        <fullName evidence="2">histidine kinase</fullName>
        <ecNumber evidence="2">2.7.13.3</ecNumber>
    </recommendedName>
</protein>
<feature type="domain" description="Histidine kinase" evidence="7">
    <location>
        <begin position="458"/>
        <end position="676"/>
    </location>
</feature>
<evidence type="ECO:0000256" key="2">
    <source>
        <dbReference type="ARBA" id="ARBA00012438"/>
    </source>
</evidence>
<dbReference type="SMART" id="SM00028">
    <property type="entry name" value="TPR"/>
    <property type="match status" value="6"/>
</dbReference>
<dbReference type="SUPFAM" id="SSF47384">
    <property type="entry name" value="Homodimeric domain of signal transducing histidine kinase"/>
    <property type="match status" value="1"/>
</dbReference>
<dbReference type="PRINTS" id="PR00344">
    <property type="entry name" value="BCTRLSENSOR"/>
</dbReference>
<keyword evidence="5" id="KW-0472">Membrane</keyword>
<evidence type="ECO:0000259" key="7">
    <source>
        <dbReference type="PROSITE" id="PS50109"/>
    </source>
</evidence>
<dbReference type="Gene3D" id="1.10.287.130">
    <property type="match status" value="1"/>
</dbReference>
<keyword evidence="5" id="KW-1133">Transmembrane helix</keyword>
<feature type="coiled-coil region" evidence="4">
    <location>
        <begin position="414"/>
        <end position="444"/>
    </location>
</feature>
<sequence length="681" mass="78126" precursor="true">MKMSRFLFLAFIGALLFVLQAANAQRPVEEEVKRVYHVADSLYKLEDSHKALDTLLSVLPDFNEFHNDSLESKVLGLFGHLQKNMGNDTVGIGKFMQGLKSRQLRKYLNAVEAMGLYFERREHYTKALSYYKKMILFARTLNDTLKLGEGYFKTGKMFKALLNFPKANQYFNEALIYYKSSNAQQQIIKLYNQLGDMSAEMGQPDSAKIFFRKAISFARNTESATSRIIAYHRLAIIAGDNGNFNEALIYYENSKELATQKEPKYLPSIYFDLASFFEKFGKTGKAEKAYKESMIYAAEYNNTAIQINAAKKLAELYALKNMNSRAVKYYQLSIMLADSMQQINSIQEMARFEARYNLMQKEQEIALLDRERKLKAVKLKNQELRSKLYIGGLILLALLAAVLFYHIVTHIKKNRLLSEQNAKINEQNEELSQINQQLSESENHLMQALSTKNKLFAIIGHDLKSPLMDIKNLIFILKNNAGQFGKDALKNHTGQIENRLISLLELLNNLLNWGMTERDALKYTPQKVDLVQLISKTIRLFDGMTANKNISVRSNLPESISWYTDFNMMEFVLRNVLSNAIKFSEKDSQIDITATLDYDRLYISIADYGMGMTRDQLKKVFDRTSEKVRAGTQNEKGTGLGMSLTYEFVKQMNGVIDIDSRPNKGTRVEITFEANDKRAIH</sequence>
<dbReference type="KEGG" id="blq:L21SP5_03350"/>
<dbReference type="Pfam" id="PF02518">
    <property type="entry name" value="HATPase_c"/>
    <property type="match status" value="1"/>
</dbReference>
<organism evidence="8 9">
    <name type="scientific">Salinivirga cyanobacteriivorans</name>
    <dbReference type="NCBI Taxonomy" id="1307839"/>
    <lineage>
        <taxon>Bacteria</taxon>
        <taxon>Pseudomonadati</taxon>
        <taxon>Bacteroidota</taxon>
        <taxon>Bacteroidia</taxon>
        <taxon>Bacteroidales</taxon>
        <taxon>Salinivirgaceae</taxon>
        <taxon>Salinivirga</taxon>
    </lineage>
</organism>
<evidence type="ECO:0000256" key="4">
    <source>
        <dbReference type="SAM" id="Coils"/>
    </source>
</evidence>
<dbReference type="PANTHER" id="PTHR43547">
    <property type="entry name" value="TWO-COMPONENT HISTIDINE KINASE"/>
    <property type="match status" value="1"/>
</dbReference>
<dbReference type="InterPro" id="IPR019734">
    <property type="entry name" value="TPR_rpt"/>
</dbReference>
<dbReference type="InterPro" id="IPR005467">
    <property type="entry name" value="His_kinase_dom"/>
</dbReference>
<dbReference type="SUPFAM" id="SSF55874">
    <property type="entry name" value="ATPase domain of HSP90 chaperone/DNA topoisomerase II/histidine kinase"/>
    <property type="match status" value="1"/>
</dbReference>
<dbReference type="InterPro" id="IPR011990">
    <property type="entry name" value="TPR-like_helical_dom_sf"/>
</dbReference>
<keyword evidence="6" id="KW-0732">Signal</keyword>
<dbReference type="PROSITE" id="PS50109">
    <property type="entry name" value="HIS_KIN"/>
    <property type="match status" value="1"/>
</dbReference>